<protein>
    <submittedName>
        <fullName evidence="8">MFS transporter</fullName>
    </submittedName>
</protein>
<name>A0ABU5CA85_9BACI</name>
<evidence type="ECO:0000256" key="2">
    <source>
        <dbReference type="ARBA" id="ARBA00022448"/>
    </source>
</evidence>
<feature type="transmembrane region" description="Helical" evidence="6">
    <location>
        <begin position="71"/>
        <end position="91"/>
    </location>
</feature>
<dbReference type="PROSITE" id="PS50850">
    <property type="entry name" value="MFS"/>
    <property type="match status" value="1"/>
</dbReference>
<feature type="transmembrane region" description="Helical" evidence="6">
    <location>
        <begin position="340"/>
        <end position="361"/>
    </location>
</feature>
<dbReference type="InterPro" id="IPR011701">
    <property type="entry name" value="MFS"/>
</dbReference>
<dbReference type="SUPFAM" id="SSF103473">
    <property type="entry name" value="MFS general substrate transporter"/>
    <property type="match status" value="1"/>
</dbReference>
<dbReference type="EMBL" id="JAWDIP010000004">
    <property type="protein sequence ID" value="MDY0396233.1"/>
    <property type="molecule type" value="Genomic_DNA"/>
</dbReference>
<dbReference type="InterPro" id="IPR020846">
    <property type="entry name" value="MFS_dom"/>
</dbReference>
<evidence type="ECO:0000313" key="9">
    <source>
        <dbReference type="Proteomes" id="UP001281447"/>
    </source>
</evidence>
<dbReference type="Gene3D" id="1.20.1720.10">
    <property type="entry name" value="Multidrug resistance protein D"/>
    <property type="match status" value="1"/>
</dbReference>
<feature type="transmembrane region" description="Helical" evidence="6">
    <location>
        <begin position="141"/>
        <end position="163"/>
    </location>
</feature>
<evidence type="ECO:0000256" key="5">
    <source>
        <dbReference type="ARBA" id="ARBA00023136"/>
    </source>
</evidence>
<dbReference type="PANTHER" id="PTHR23501">
    <property type="entry name" value="MAJOR FACILITATOR SUPERFAMILY"/>
    <property type="match status" value="1"/>
</dbReference>
<reference evidence="8 9" key="1">
    <citation type="submission" date="2023-10" db="EMBL/GenBank/DDBJ databases">
        <title>Virgibacillus halophilus 5B73C genome.</title>
        <authorList>
            <person name="Miliotis G."/>
            <person name="Sengupta P."/>
            <person name="Hameed A."/>
            <person name="Chuvochina M."/>
            <person name="Mcdonagh F."/>
            <person name="Simpson A.C."/>
            <person name="Singh N.K."/>
            <person name="Rekha P.D."/>
            <person name="Raman K."/>
            <person name="Hugenholtz P."/>
            <person name="Venkateswaran K."/>
        </authorList>
    </citation>
    <scope>NUCLEOTIDE SEQUENCE [LARGE SCALE GENOMIC DNA]</scope>
    <source>
        <strain evidence="8 9">5B73C</strain>
    </source>
</reference>
<evidence type="ECO:0000256" key="1">
    <source>
        <dbReference type="ARBA" id="ARBA00004651"/>
    </source>
</evidence>
<feature type="transmembrane region" description="Helical" evidence="6">
    <location>
        <begin position="231"/>
        <end position="255"/>
    </location>
</feature>
<keyword evidence="3 6" id="KW-0812">Transmembrane</keyword>
<evidence type="ECO:0000256" key="3">
    <source>
        <dbReference type="ARBA" id="ARBA00022692"/>
    </source>
</evidence>
<evidence type="ECO:0000256" key="4">
    <source>
        <dbReference type="ARBA" id="ARBA00022989"/>
    </source>
</evidence>
<evidence type="ECO:0000259" key="7">
    <source>
        <dbReference type="PROSITE" id="PS50850"/>
    </source>
</evidence>
<accession>A0ABU5CA85</accession>
<feature type="transmembrane region" description="Helical" evidence="6">
    <location>
        <begin position="276"/>
        <end position="294"/>
    </location>
</feature>
<dbReference type="Pfam" id="PF07690">
    <property type="entry name" value="MFS_1"/>
    <property type="match status" value="1"/>
</dbReference>
<keyword evidence="5 6" id="KW-0472">Membrane</keyword>
<evidence type="ECO:0000313" key="8">
    <source>
        <dbReference type="EMBL" id="MDY0396233.1"/>
    </source>
</evidence>
<dbReference type="InterPro" id="IPR036259">
    <property type="entry name" value="MFS_trans_sf"/>
</dbReference>
<feature type="transmembrane region" description="Helical" evidence="6">
    <location>
        <begin position="38"/>
        <end position="59"/>
    </location>
</feature>
<feature type="transmembrane region" description="Helical" evidence="6">
    <location>
        <begin position="12"/>
        <end position="32"/>
    </location>
</feature>
<dbReference type="Proteomes" id="UP001281447">
    <property type="component" value="Unassembled WGS sequence"/>
</dbReference>
<dbReference type="Gene3D" id="1.20.1250.20">
    <property type="entry name" value="MFS general substrate transporter like domains"/>
    <property type="match status" value="1"/>
</dbReference>
<organism evidence="8 9">
    <name type="scientific">Tigheibacillus halophilus</name>
    <dbReference type="NCBI Taxonomy" id="361280"/>
    <lineage>
        <taxon>Bacteria</taxon>
        <taxon>Bacillati</taxon>
        <taxon>Bacillota</taxon>
        <taxon>Bacilli</taxon>
        <taxon>Bacillales</taxon>
        <taxon>Bacillaceae</taxon>
        <taxon>Tigheibacillus</taxon>
    </lineage>
</organism>
<dbReference type="PANTHER" id="PTHR23501:SF191">
    <property type="entry name" value="VACUOLAR BASIC AMINO ACID TRANSPORTER 4"/>
    <property type="match status" value="1"/>
</dbReference>
<gene>
    <name evidence="8" type="ORF">RWE15_20115</name>
</gene>
<feature type="domain" description="Major facilitator superfamily (MFS) profile" evidence="7">
    <location>
        <begin position="1"/>
        <end position="366"/>
    </location>
</feature>
<proteinExistence type="predicted"/>
<keyword evidence="2" id="KW-0813">Transport</keyword>
<feature type="transmembrane region" description="Helical" evidence="6">
    <location>
        <begin position="103"/>
        <end position="120"/>
    </location>
</feature>
<keyword evidence="4 6" id="KW-1133">Transmembrane helix</keyword>
<sequence length="370" mass="40309">MYTREQRAKIQGYLSSVWGISAVTGPLLGGFFVDKLSWRYVFWMNIPLGLLAMVGILLFFHENLSKEQRKIDYFGTIWIFLAISTLLVILVEIDGTNTFTSPLFWVMGTSSAVCFMLFLFQERRAAVPAMPLEIWRNRLIALANIASLTTGIIIIAITSYLPAFIQGVMGKSATIAGFTLTTMSIGWPIASTIAGRLLLKIGYRKTSILGSLFLVSGGVMFLFLTPERGPGWAGAGSFLIGAGMGMTSTSFIVGIQSNVNWNMRGTATASNMFMRSLGSALGVAFFGGILNSYVKAAMLKSGMEGDLSIHSVNQLLDPNEVGKMSDTLQTTLKEALSSGLHMTFSSMLILALVSAALIWFLPSNEIKRHE</sequence>
<comment type="caution">
    <text evidence="8">The sequence shown here is derived from an EMBL/GenBank/DDBJ whole genome shotgun (WGS) entry which is preliminary data.</text>
</comment>
<evidence type="ECO:0000256" key="6">
    <source>
        <dbReference type="SAM" id="Phobius"/>
    </source>
</evidence>
<feature type="transmembrane region" description="Helical" evidence="6">
    <location>
        <begin position="175"/>
        <end position="199"/>
    </location>
</feature>
<keyword evidence="9" id="KW-1185">Reference proteome</keyword>
<comment type="subcellular location">
    <subcellularLocation>
        <location evidence="1">Cell membrane</location>
        <topology evidence="1">Multi-pass membrane protein</topology>
    </subcellularLocation>
</comment>
<feature type="transmembrane region" description="Helical" evidence="6">
    <location>
        <begin position="206"/>
        <end position="225"/>
    </location>
</feature>